<comment type="similarity">
    <text evidence="2">Belongs to the TMEM59 family.</text>
</comment>
<feature type="region of interest" description="Disordered" evidence="9">
    <location>
        <begin position="202"/>
        <end position="221"/>
    </location>
</feature>
<evidence type="ECO:0000256" key="9">
    <source>
        <dbReference type="SAM" id="MobiDB-lite"/>
    </source>
</evidence>
<evidence type="ECO:0000256" key="7">
    <source>
        <dbReference type="ARBA" id="ARBA00023136"/>
    </source>
</evidence>
<feature type="signal peptide" evidence="11">
    <location>
        <begin position="1"/>
        <end position="31"/>
    </location>
</feature>
<evidence type="ECO:0000313" key="12">
    <source>
        <dbReference type="EMBL" id="EFX80397.1"/>
    </source>
</evidence>
<evidence type="ECO:0000256" key="6">
    <source>
        <dbReference type="ARBA" id="ARBA00023034"/>
    </source>
</evidence>
<evidence type="ECO:0000256" key="3">
    <source>
        <dbReference type="ARBA" id="ARBA00022692"/>
    </source>
</evidence>
<dbReference type="EMBL" id="GL732547">
    <property type="protein sequence ID" value="EFX80397.1"/>
    <property type="molecule type" value="Genomic_DNA"/>
</dbReference>
<dbReference type="PANTHER" id="PTHR28652:SF2">
    <property type="entry name" value="TRANSMEMBRANE PROTEIN 59-LIKE PROTEIN"/>
    <property type="match status" value="1"/>
</dbReference>
<dbReference type="KEGG" id="dpx:DAPPUDRAFT_318568"/>
<organism evidence="12 13">
    <name type="scientific">Daphnia pulex</name>
    <name type="common">Water flea</name>
    <dbReference type="NCBI Taxonomy" id="6669"/>
    <lineage>
        <taxon>Eukaryota</taxon>
        <taxon>Metazoa</taxon>
        <taxon>Ecdysozoa</taxon>
        <taxon>Arthropoda</taxon>
        <taxon>Crustacea</taxon>
        <taxon>Branchiopoda</taxon>
        <taxon>Diplostraca</taxon>
        <taxon>Cladocera</taxon>
        <taxon>Anomopoda</taxon>
        <taxon>Daphniidae</taxon>
        <taxon>Daphnia</taxon>
    </lineage>
</organism>
<keyword evidence="7 10" id="KW-0472">Membrane</keyword>
<keyword evidence="3 10" id="KW-0812">Transmembrane</keyword>
<keyword evidence="8" id="KW-0325">Glycoprotein</keyword>
<keyword evidence="4 11" id="KW-0732">Signal</keyword>
<accession>E9GJ72</accession>
<evidence type="ECO:0000256" key="2">
    <source>
        <dbReference type="ARBA" id="ARBA00009643"/>
    </source>
</evidence>
<dbReference type="Proteomes" id="UP000000305">
    <property type="component" value="Unassembled WGS sequence"/>
</dbReference>
<evidence type="ECO:0000256" key="1">
    <source>
        <dbReference type="ARBA" id="ARBA00004614"/>
    </source>
</evidence>
<dbReference type="OrthoDB" id="10272060at2759"/>
<gene>
    <name evidence="12" type="ORF">DAPPUDRAFT_318568</name>
</gene>
<feature type="chain" id="PRO_5003241271" evidence="11">
    <location>
        <begin position="32"/>
        <end position="285"/>
    </location>
</feature>
<dbReference type="InterPro" id="IPR022065">
    <property type="entry name" value="Uncharacterised_TMEM59"/>
</dbReference>
<keyword evidence="6" id="KW-0333">Golgi apparatus</keyword>
<keyword evidence="13" id="KW-1185">Reference proteome</keyword>
<protein>
    <submittedName>
        <fullName evidence="12">Uncharacterized protein</fullName>
    </submittedName>
</protein>
<evidence type="ECO:0000256" key="5">
    <source>
        <dbReference type="ARBA" id="ARBA00022989"/>
    </source>
</evidence>
<evidence type="ECO:0000256" key="4">
    <source>
        <dbReference type="ARBA" id="ARBA00022729"/>
    </source>
</evidence>
<feature type="transmembrane region" description="Helical" evidence="10">
    <location>
        <begin position="227"/>
        <end position="252"/>
    </location>
</feature>
<comment type="subcellular location">
    <subcellularLocation>
        <location evidence="1">Golgi apparatus membrane</location>
        <topology evidence="1">Single-pass type I membrane protein</topology>
    </subcellularLocation>
</comment>
<sequence length="285" mass="32411">MALMHSPHSHFCWLRTANVILLLCWFQSSFAYGDFYMVNSTLIYDACVSDCETSQQVDQILIGDCQRGCRLFDTLIIQNSIFAQVDEAIALPNCQRSCAEAYGSAVGAVTACFDGCTNAQREYHARSVLLRQYIRDLQRNLTFFEWFPRRSKTVNNFGWPSALKSGKSVRRSDEALNTITTPHNLNDSRLSDKSQMNFRPNLNQQLPVDDQSTRRGTLKQPTTMPNWMVHSALAVFVVGVIFVLATCCYCCIFGRNHITKYMPSRSKSIDSDLPPSYEHLMRNTI</sequence>
<evidence type="ECO:0000313" key="13">
    <source>
        <dbReference type="Proteomes" id="UP000000305"/>
    </source>
</evidence>
<reference evidence="12 13" key="1">
    <citation type="journal article" date="2011" name="Science">
        <title>The ecoresponsive genome of Daphnia pulex.</title>
        <authorList>
            <person name="Colbourne J.K."/>
            <person name="Pfrender M.E."/>
            <person name="Gilbert D."/>
            <person name="Thomas W.K."/>
            <person name="Tucker A."/>
            <person name="Oakley T.H."/>
            <person name="Tokishita S."/>
            <person name="Aerts A."/>
            <person name="Arnold G.J."/>
            <person name="Basu M.K."/>
            <person name="Bauer D.J."/>
            <person name="Caceres C.E."/>
            <person name="Carmel L."/>
            <person name="Casola C."/>
            <person name="Choi J.H."/>
            <person name="Detter J.C."/>
            <person name="Dong Q."/>
            <person name="Dusheyko S."/>
            <person name="Eads B.D."/>
            <person name="Frohlich T."/>
            <person name="Geiler-Samerotte K.A."/>
            <person name="Gerlach D."/>
            <person name="Hatcher P."/>
            <person name="Jogdeo S."/>
            <person name="Krijgsveld J."/>
            <person name="Kriventseva E.V."/>
            <person name="Kultz D."/>
            <person name="Laforsch C."/>
            <person name="Lindquist E."/>
            <person name="Lopez J."/>
            <person name="Manak J.R."/>
            <person name="Muller J."/>
            <person name="Pangilinan J."/>
            <person name="Patwardhan R.P."/>
            <person name="Pitluck S."/>
            <person name="Pritham E.J."/>
            <person name="Rechtsteiner A."/>
            <person name="Rho M."/>
            <person name="Rogozin I.B."/>
            <person name="Sakarya O."/>
            <person name="Salamov A."/>
            <person name="Schaack S."/>
            <person name="Shapiro H."/>
            <person name="Shiga Y."/>
            <person name="Skalitzky C."/>
            <person name="Smith Z."/>
            <person name="Souvorov A."/>
            <person name="Sung W."/>
            <person name="Tang Z."/>
            <person name="Tsuchiya D."/>
            <person name="Tu H."/>
            <person name="Vos H."/>
            <person name="Wang M."/>
            <person name="Wolf Y.I."/>
            <person name="Yamagata H."/>
            <person name="Yamada T."/>
            <person name="Ye Y."/>
            <person name="Shaw J.R."/>
            <person name="Andrews J."/>
            <person name="Crease T.J."/>
            <person name="Tang H."/>
            <person name="Lucas S.M."/>
            <person name="Robertson H.M."/>
            <person name="Bork P."/>
            <person name="Koonin E.V."/>
            <person name="Zdobnov E.M."/>
            <person name="Grigoriev I.V."/>
            <person name="Lynch M."/>
            <person name="Boore J.L."/>
        </authorList>
    </citation>
    <scope>NUCLEOTIDE SEQUENCE [LARGE SCALE GENOMIC DNA]</scope>
</reference>
<dbReference type="InParanoid" id="E9GJ72"/>
<dbReference type="GO" id="GO:0000139">
    <property type="term" value="C:Golgi membrane"/>
    <property type="evidence" value="ECO:0007669"/>
    <property type="project" value="UniProtKB-SubCell"/>
</dbReference>
<dbReference type="HOGENOM" id="CLU_977474_0_0_1"/>
<evidence type="ECO:0000256" key="11">
    <source>
        <dbReference type="SAM" id="SignalP"/>
    </source>
</evidence>
<proteinExistence type="inferred from homology"/>
<dbReference type="PANTHER" id="PTHR28652">
    <property type="entry name" value="TRANSMEMBRANE PROTEIN 59-LIKE PROTEIN"/>
    <property type="match status" value="1"/>
</dbReference>
<evidence type="ECO:0000256" key="8">
    <source>
        <dbReference type="ARBA" id="ARBA00023180"/>
    </source>
</evidence>
<evidence type="ECO:0000256" key="10">
    <source>
        <dbReference type="SAM" id="Phobius"/>
    </source>
</evidence>
<keyword evidence="5 10" id="KW-1133">Transmembrane helix</keyword>
<dbReference type="AlphaFoldDB" id="E9GJ72"/>
<name>E9GJ72_DAPPU</name>